<name>A0A6G8RZI3_9GAMM</name>
<dbReference type="RefSeq" id="WP_166226027.1">
    <property type="nucleotide sequence ID" value="NZ_CP049801.1"/>
</dbReference>
<evidence type="ECO:0008006" key="3">
    <source>
        <dbReference type="Google" id="ProtNLM"/>
    </source>
</evidence>
<organism evidence="1 2">
    <name type="scientific">Acinetobacter shaoyimingii</name>
    <dbReference type="NCBI Taxonomy" id="2715164"/>
    <lineage>
        <taxon>Bacteria</taxon>
        <taxon>Pseudomonadati</taxon>
        <taxon>Pseudomonadota</taxon>
        <taxon>Gammaproteobacteria</taxon>
        <taxon>Moraxellales</taxon>
        <taxon>Moraxellaceae</taxon>
        <taxon>Acinetobacter</taxon>
    </lineage>
</organism>
<sequence length="315" mass="35850">MHSISPYLVKVYNPTLEIDVAGKKKIGANSQLNDINGKDLFDLIKKFITSHNSKFEKVADQSRKKVYKFLNVTALNKERIIYGWFLEGEYGLEKEIIDINSSDVEFTRRLDNAEITKHFFYINLPLSSRYGLALLHNFNGHGMKTTFHDEIIAFTRPKISCVITMTPLSDETSLKNWSKAVAKEIKLNKFKVQDDITDTITDLGYEEAPATLTLKPPVRGGNFGTLSELFSRKKIDNPQKKLKAVEVLTEHCKEVKTVFELNGKRRTFKIGNGVANVLCEIEAPEKLLENPTPTLEELKEWAFEVAEEFSSEITP</sequence>
<dbReference type="KEGG" id="asha:G8E00_15340"/>
<keyword evidence="2" id="KW-1185">Reference proteome</keyword>
<dbReference type="EMBL" id="CP049801">
    <property type="protein sequence ID" value="QIO07208.1"/>
    <property type="molecule type" value="Genomic_DNA"/>
</dbReference>
<evidence type="ECO:0000313" key="1">
    <source>
        <dbReference type="EMBL" id="QIO07208.1"/>
    </source>
</evidence>
<protein>
    <recommendedName>
        <fullName evidence="3">DUF4747 family protein</fullName>
    </recommendedName>
</protein>
<proteinExistence type="predicted"/>
<dbReference type="AlphaFoldDB" id="A0A6G8RZI3"/>
<accession>A0A6G8RZI3</accession>
<dbReference type="Proteomes" id="UP000502297">
    <property type="component" value="Chromosome"/>
</dbReference>
<reference evidence="1 2" key="1">
    <citation type="submission" date="2020-03" db="EMBL/GenBank/DDBJ databases">
        <authorList>
            <person name="Zhu W."/>
        </authorList>
    </citation>
    <scope>NUCLEOTIDE SEQUENCE [LARGE SCALE GENOMIC DNA]</scope>
    <source>
        <strain evidence="1 2">323-1</strain>
    </source>
</reference>
<evidence type="ECO:0000313" key="2">
    <source>
        <dbReference type="Proteomes" id="UP000502297"/>
    </source>
</evidence>
<gene>
    <name evidence="1" type="ORF">G8E00_15340</name>
</gene>